<dbReference type="InterPro" id="IPR013815">
    <property type="entry name" value="ATP_grasp_subdomain_1"/>
</dbReference>
<dbReference type="OrthoDB" id="9765468at2"/>
<dbReference type="InterPro" id="IPR036637">
    <property type="entry name" value="Phosphohistidine_dom_sf"/>
</dbReference>
<accession>C8X0P9</accession>
<dbReference type="SUPFAM" id="SSF56059">
    <property type="entry name" value="Glutathione synthetase ATP-binding domain-like"/>
    <property type="match status" value="1"/>
</dbReference>
<dbReference type="Pfam" id="PF01326">
    <property type="entry name" value="PPDK_N"/>
    <property type="match status" value="1"/>
</dbReference>
<evidence type="ECO:0000259" key="2">
    <source>
        <dbReference type="Pfam" id="PF01326"/>
    </source>
</evidence>
<proteinExistence type="predicted"/>
<dbReference type="KEGG" id="drt:Dret_0704"/>
<protein>
    <submittedName>
        <fullName evidence="3">Pyruvate phosphate dikinase PEP/pyruvate-binding protein</fullName>
    </submittedName>
</protein>
<dbReference type="Gene3D" id="3.30.1490.20">
    <property type="entry name" value="ATP-grasp fold, A domain"/>
    <property type="match status" value="1"/>
</dbReference>
<name>C8X0P9_DESRD</name>
<dbReference type="Gene3D" id="3.50.30.10">
    <property type="entry name" value="Phosphohistidine domain"/>
    <property type="match status" value="1"/>
</dbReference>
<dbReference type="HOGENOM" id="CLU_005950_0_0_7"/>
<dbReference type="Pfam" id="PF00391">
    <property type="entry name" value="PEP-utilizers"/>
    <property type="match status" value="1"/>
</dbReference>
<dbReference type="InterPro" id="IPR051549">
    <property type="entry name" value="PEP_Utilizing_Enz"/>
</dbReference>
<gene>
    <name evidence="3" type="ordered locus">Dret_0704</name>
</gene>
<dbReference type="InterPro" id="IPR008279">
    <property type="entry name" value="PEP-util_enz_mobile_dom"/>
</dbReference>
<dbReference type="eggNOG" id="COG3848">
    <property type="taxonomic scope" value="Bacteria"/>
</dbReference>
<dbReference type="PANTHER" id="PTHR43615">
    <property type="entry name" value="PHOSPHOENOLPYRUVATE SYNTHASE-RELATED"/>
    <property type="match status" value="1"/>
</dbReference>
<dbReference type="RefSeq" id="WP_015751154.1">
    <property type="nucleotide sequence ID" value="NC_013223.1"/>
</dbReference>
<evidence type="ECO:0000313" key="3">
    <source>
        <dbReference type="EMBL" id="ACV67996.1"/>
    </source>
</evidence>
<feature type="domain" description="PEP-utilising enzyme mobile" evidence="1">
    <location>
        <begin position="717"/>
        <end position="785"/>
    </location>
</feature>
<dbReference type="GO" id="GO:0005524">
    <property type="term" value="F:ATP binding"/>
    <property type="evidence" value="ECO:0007669"/>
    <property type="project" value="InterPro"/>
</dbReference>
<reference evidence="3 4" key="2">
    <citation type="journal article" date="2010" name="Stand. Genomic Sci.">
        <title>Complete genome sequence of Desulfohalobium retbaense type strain (HR(100)).</title>
        <authorList>
            <person name="Spring S."/>
            <person name="Nolan M."/>
            <person name="Lapidus A."/>
            <person name="Glavina Del Rio T."/>
            <person name="Copeland A."/>
            <person name="Tice H."/>
            <person name="Cheng J.F."/>
            <person name="Lucas S."/>
            <person name="Land M."/>
            <person name="Chen F."/>
            <person name="Bruce D."/>
            <person name="Goodwin L."/>
            <person name="Pitluck S."/>
            <person name="Ivanova N."/>
            <person name="Mavromatis K."/>
            <person name="Mikhailova N."/>
            <person name="Pati A."/>
            <person name="Chen A."/>
            <person name="Palaniappan K."/>
            <person name="Hauser L."/>
            <person name="Chang Y.J."/>
            <person name="Jeffries C.D."/>
            <person name="Munk C."/>
            <person name="Kiss H."/>
            <person name="Chain P."/>
            <person name="Han C."/>
            <person name="Brettin T."/>
            <person name="Detter J.C."/>
            <person name="Schuler E."/>
            <person name="Goker M."/>
            <person name="Rohde M."/>
            <person name="Bristow J."/>
            <person name="Eisen J.A."/>
            <person name="Markowitz V."/>
            <person name="Hugenholtz P."/>
            <person name="Kyrpides N.C."/>
            <person name="Klenk H.P."/>
        </authorList>
    </citation>
    <scope>NUCLEOTIDE SEQUENCE [LARGE SCALE GENOMIC DNA]</scope>
    <source>
        <strain evidence="3 4">DSM 5692</strain>
    </source>
</reference>
<feature type="domain" description="Pyruvate phosphate dikinase AMP/ATP-binding" evidence="2">
    <location>
        <begin position="53"/>
        <end position="262"/>
    </location>
</feature>
<dbReference type="Proteomes" id="UP000001052">
    <property type="component" value="Chromosome"/>
</dbReference>
<dbReference type="eggNOG" id="COG0574">
    <property type="taxonomic scope" value="Bacteria"/>
</dbReference>
<dbReference type="STRING" id="485915.Dret_0704"/>
<dbReference type="AlphaFoldDB" id="C8X0P9"/>
<reference evidence="4" key="1">
    <citation type="submission" date="2009-09" db="EMBL/GenBank/DDBJ databases">
        <title>The complete chromosome of Desulfohalobium retbaense DSM 5692.</title>
        <authorList>
            <consortium name="US DOE Joint Genome Institute (JGI-PGF)"/>
            <person name="Lucas S."/>
            <person name="Copeland A."/>
            <person name="Lapidus A."/>
            <person name="Glavina del Rio T."/>
            <person name="Dalin E."/>
            <person name="Tice H."/>
            <person name="Bruce D."/>
            <person name="Goodwin L."/>
            <person name="Pitluck S."/>
            <person name="Kyrpides N."/>
            <person name="Mavromatis K."/>
            <person name="Ivanova N."/>
            <person name="Mikhailova N."/>
            <person name="Munk A.C."/>
            <person name="Brettin T."/>
            <person name="Detter J.C."/>
            <person name="Han C."/>
            <person name="Tapia R."/>
            <person name="Larimer F."/>
            <person name="Land M."/>
            <person name="Hauser L."/>
            <person name="Markowitz V."/>
            <person name="Cheng J.-F."/>
            <person name="Hugenholtz P."/>
            <person name="Woyke T."/>
            <person name="Wu D."/>
            <person name="Spring S."/>
            <person name="Klenk H.-P."/>
            <person name="Eisen J.A."/>
        </authorList>
    </citation>
    <scope>NUCLEOTIDE SEQUENCE [LARGE SCALE GENOMIC DNA]</scope>
    <source>
        <strain evidence="4">DSM 5692</strain>
    </source>
</reference>
<organism evidence="3 4">
    <name type="scientific">Desulfohalobium retbaense (strain ATCC 49708 / DSM 5692 / JCM 16813 / HR100)</name>
    <dbReference type="NCBI Taxonomy" id="485915"/>
    <lineage>
        <taxon>Bacteria</taxon>
        <taxon>Pseudomonadati</taxon>
        <taxon>Thermodesulfobacteriota</taxon>
        <taxon>Desulfovibrionia</taxon>
        <taxon>Desulfovibrionales</taxon>
        <taxon>Desulfohalobiaceae</taxon>
        <taxon>Desulfohalobium</taxon>
    </lineage>
</organism>
<dbReference type="InterPro" id="IPR002192">
    <property type="entry name" value="PPDK_AMP/ATP-bd"/>
</dbReference>
<evidence type="ECO:0000259" key="1">
    <source>
        <dbReference type="Pfam" id="PF00391"/>
    </source>
</evidence>
<dbReference type="EMBL" id="CP001734">
    <property type="protein sequence ID" value="ACV67996.1"/>
    <property type="molecule type" value="Genomic_DNA"/>
</dbReference>
<dbReference type="GO" id="GO:0016301">
    <property type="term" value="F:kinase activity"/>
    <property type="evidence" value="ECO:0007669"/>
    <property type="project" value="InterPro"/>
</dbReference>
<dbReference type="Gene3D" id="3.30.470.20">
    <property type="entry name" value="ATP-grasp fold, B domain"/>
    <property type="match status" value="1"/>
</dbReference>
<sequence>MTAHWLPLDHPASTRADDVGHKCANLAQAREKGFAIPPAVVIPVQAHRYYHHEKKWPDGLRASIIQAAQHLGLDAGVAVRSSGTREDLGEHSFAGQYATLLDVRDPQALLGAVEACWSSQESDQVRAYQDQHEGSGQAGWVAVLIQKMVPARHAGVAFSRNPLFPARAETIVEAVDGLGEGLVNGQRSPVRATLRDKEPVRVEEASSNTPSVALADETWRRIGAMAMTLEQHFGHPQDIEWAEDHEGTLWLLQSRPISTIRPEDMRIPAGLWTRKIANDLWSDRLTPFLAREMERNASRFDLSRAAGWLGIPVARPSVRVINGFLYVNAERITAILQGIPKNFRLSNLSSLVPPSRRVDLGPTKWSRVVSSSLRALLFFAGNPWANPLSSGLVNRIHRHLMGGKLRRQGRRSVQTPGQSLAAIDTDLALLARNQQRNQWPYAYATGLTWTLQWVLEEKLGLNQEVFLTLLNKRGDNVTLRIERTLRTLAERIARNPALRHRFQTEPIERLRFNLPQWLQIELANFMNRYGCRSPHRTLTVPRWEEDPGQVLAFLRSLSAEPRSGTNAPRASIDAWRQIPLFWRPFVWILLRATRSFLDLREELRFVLDKNLCLLRRHLLRLGKQTGLGEHIVFLTREELQTLVHSPEERDRLIGLAEERIQRHRQSEYAPVYYSDGRAEEEFMIQEGSLQGIGTSAGQTSGTAQIVQDPSEVRLRGEVIVVAAHTDPGWTPLLSLVKGLIVEEGGLLSHCAIVARELGIPAVVGVHRATTRIPDGAQVSLNGATGHIAIATDPASPN</sequence>
<dbReference type="PANTHER" id="PTHR43615:SF1">
    <property type="entry name" value="PPDK_N DOMAIN-CONTAINING PROTEIN"/>
    <property type="match status" value="1"/>
</dbReference>
<keyword evidence="4" id="KW-1185">Reference proteome</keyword>
<evidence type="ECO:0000313" key="4">
    <source>
        <dbReference type="Proteomes" id="UP000001052"/>
    </source>
</evidence>
<dbReference type="SUPFAM" id="SSF52009">
    <property type="entry name" value="Phosphohistidine domain"/>
    <property type="match status" value="1"/>
</dbReference>
<keyword evidence="3" id="KW-0670">Pyruvate</keyword>